<evidence type="ECO:0000313" key="1">
    <source>
        <dbReference type="EMBL" id="UYQ94095.1"/>
    </source>
</evidence>
<dbReference type="CDD" id="cd03801">
    <property type="entry name" value="GT4_PimA-like"/>
    <property type="match status" value="1"/>
</dbReference>
<evidence type="ECO:0000313" key="2">
    <source>
        <dbReference type="Proteomes" id="UP001162741"/>
    </source>
</evidence>
<organism evidence="1 2">
    <name type="scientific">Chitinophaga horti</name>
    <dbReference type="NCBI Taxonomy" id="2920382"/>
    <lineage>
        <taxon>Bacteria</taxon>
        <taxon>Pseudomonadati</taxon>
        <taxon>Bacteroidota</taxon>
        <taxon>Chitinophagia</taxon>
        <taxon>Chitinophagales</taxon>
        <taxon>Chitinophagaceae</taxon>
        <taxon>Chitinophaga</taxon>
    </lineage>
</organism>
<dbReference type="Gene3D" id="3.40.50.2000">
    <property type="entry name" value="Glycogen Phosphorylase B"/>
    <property type="match status" value="1"/>
</dbReference>
<dbReference type="Proteomes" id="UP001162741">
    <property type="component" value="Chromosome"/>
</dbReference>
<gene>
    <name evidence="1" type="ORF">MKQ68_03190</name>
</gene>
<dbReference type="PANTHER" id="PTHR45947:SF3">
    <property type="entry name" value="SULFOQUINOVOSYL TRANSFERASE SQD2"/>
    <property type="match status" value="1"/>
</dbReference>
<reference evidence="1" key="1">
    <citation type="submission" date="2022-10" db="EMBL/GenBank/DDBJ databases">
        <title>Chitinophaga sp. nov., isolated from soil.</title>
        <authorList>
            <person name="Jeon C.O."/>
        </authorList>
    </citation>
    <scope>NUCLEOTIDE SEQUENCE</scope>
    <source>
        <strain evidence="1">R8</strain>
    </source>
</reference>
<keyword evidence="2" id="KW-1185">Reference proteome</keyword>
<dbReference type="Pfam" id="PF13692">
    <property type="entry name" value="Glyco_trans_1_4"/>
    <property type="match status" value="1"/>
</dbReference>
<dbReference type="EMBL" id="CP107006">
    <property type="protein sequence ID" value="UYQ94095.1"/>
    <property type="molecule type" value="Genomic_DNA"/>
</dbReference>
<sequence>MTIRVFTWHIHGSYLYYLSQGPYEIYIPNSTRSEGYYGRGETFPFGANVIEVDSSLVKDMTFDCILFQSEKNYLQDQYDILSPQQRQLPAIYLEHNTPAGSAVNTRHVVDDPNVLLVHVTHYNKLMWNSQRTPTTVIDHGVTGSGIAYTGEIAKGLVVVNNISQRGRTMGWDIVQQIQQHIPLDIAGMGTEKIGLGEVLHPQLPGFRSRYRFFFHPARHTSLGLAVLEAMMDGVPVVGLATTELVTVIKDGENGYLHTDIDYLIQKMKLLLDAPELAATLGAAGQLTARRRFNIGRFTADWQRTFEQQIALRKEVTAVLEEETI</sequence>
<dbReference type="RefSeq" id="WP_264282048.1">
    <property type="nucleotide sequence ID" value="NZ_CP107006.1"/>
</dbReference>
<proteinExistence type="predicted"/>
<dbReference type="PANTHER" id="PTHR45947">
    <property type="entry name" value="SULFOQUINOVOSYL TRANSFERASE SQD2"/>
    <property type="match status" value="1"/>
</dbReference>
<protein>
    <submittedName>
        <fullName evidence="1">Glycosyltransferase family 4 protein</fullName>
    </submittedName>
</protein>
<dbReference type="SUPFAM" id="SSF53756">
    <property type="entry name" value="UDP-Glycosyltransferase/glycogen phosphorylase"/>
    <property type="match status" value="1"/>
</dbReference>
<name>A0ABY6J361_9BACT</name>
<dbReference type="InterPro" id="IPR050194">
    <property type="entry name" value="Glycosyltransferase_grp1"/>
</dbReference>
<accession>A0ABY6J361</accession>